<organism evidence="1">
    <name type="scientific">Ananas comosus var. bracteatus</name>
    <name type="common">red pineapple</name>
    <dbReference type="NCBI Taxonomy" id="296719"/>
    <lineage>
        <taxon>Eukaryota</taxon>
        <taxon>Viridiplantae</taxon>
        <taxon>Streptophyta</taxon>
        <taxon>Embryophyta</taxon>
        <taxon>Tracheophyta</taxon>
        <taxon>Spermatophyta</taxon>
        <taxon>Magnoliopsida</taxon>
        <taxon>Liliopsida</taxon>
        <taxon>Poales</taxon>
        <taxon>Bromeliaceae</taxon>
        <taxon>Bromelioideae</taxon>
        <taxon>Ananas</taxon>
    </lineage>
</organism>
<accession>A0A6V7QP42</accession>
<proteinExistence type="predicted"/>
<dbReference type="PANTHER" id="PTHR35320">
    <property type="entry name" value="ATP-DEPENDENT CLP PROTEASE ATP-BINDING SUBUNIT"/>
    <property type="match status" value="1"/>
</dbReference>
<dbReference type="EMBL" id="LR862137">
    <property type="protein sequence ID" value="CAD1844546.1"/>
    <property type="molecule type" value="Genomic_DNA"/>
</dbReference>
<sequence>MLSEARSLPCFQLVFDVATFESSIGSVKLDLEYFKYSRSTPLLRYQLQHHLRSRKMKSYTMVSNISSYNPPISQNRIIYASKFAKIMCMKRPASNRQSLERAPRTRAGIYGVKFRTLEGCRLGISRYPDFEYDARGGGGSGVGQEEEIGGDDDDRVVIVMTFDVETLYVPPLTGATTKFLGLPLPPFLRIDIAPEVLQGRINRRSGRVDLLFRSKFVFSIGSVYRAPPLLVETTLTSEESKGSIRAGKGERMDGEGRCKLVGVAVVDPIDDVLMNSFLGLPTECIAYLNATIAFTDPS</sequence>
<reference evidence="1" key="1">
    <citation type="submission" date="2020-07" db="EMBL/GenBank/DDBJ databases">
        <authorList>
            <person name="Lin J."/>
        </authorList>
    </citation>
    <scope>NUCLEOTIDE SEQUENCE</scope>
</reference>
<evidence type="ECO:0000313" key="1">
    <source>
        <dbReference type="EMBL" id="CAD1844546.1"/>
    </source>
</evidence>
<protein>
    <submittedName>
        <fullName evidence="1">Uncharacterized protein</fullName>
    </submittedName>
</protein>
<gene>
    <name evidence="1" type="ORF">CB5_LOCUS27757</name>
</gene>
<dbReference type="AlphaFoldDB" id="A0A6V7QP42"/>
<dbReference type="PANTHER" id="PTHR35320:SF1">
    <property type="entry name" value="ATP-DEPENDENT CLP PROTEASE ATP-BINDING SUBUNIT"/>
    <property type="match status" value="1"/>
</dbReference>
<name>A0A6V7QP42_ANACO</name>